<evidence type="ECO:0000259" key="3">
    <source>
        <dbReference type="Pfam" id="PF00464"/>
    </source>
</evidence>
<name>A0A410FUQ6_BIPS1</name>
<dbReference type="InterPro" id="IPR001085">
    <property type="entry name" value="Ser_HO-MeTrfase"/>
</dbReference>
<evidence type="ECO:0000256" key="1">
    <source>
        <dbReference type="ARBA" id="ARBA00001933"/>
    </source>
</evidence>
<dbReference type="SUPFAM" id="SSF103025">
    <property type="entry name" value="Folate-binding domain"/>
    <property type="match status" value="2"/>
</dbReference>
<dbReference type="EMBL" id="CP034928">
    <property type="protein sequence ID" value="QAA76807.1"/>
    <property type="molecule type" value="Genomic_DNA"/>
</dbReference>
<keyword evidence="5" id="KW-0489">Methyltransferase</keyword>
<reference evidence="6" key="1">
    <citation type="submission" date="2018-12" db="EMBL/GenBank/DDBJ databases">
        <title>Complete genome sequence of an uncultured bacterium of the candidate phylum Bipolaricaulota.</title>
        <authorList>
            <person name="Kadnikov V.V."/>
            <person name="Mardanov A.V."/>
            <person name="Beletsky A.V."/>
            <person name="Frank Y.A."/>
            <person name="Karnachuk O.V."/>
            <person name="Ravin N.V."/>
        </authorList>
    </citation>
    <scope>NUCLEOTIDE SEQUENCE [LARGE SCALE GENOMIC DNA]</scope>
</reference>
<comment type="cofactor">
    <cofactor evidence="1">
        <name>pyridoxal 5'-phosphate</name>
        <dbReference type="ChEBI" id="CHEBI:597326"/>
    </cofactor>
</comment>
<dbReference type="InterPro" id="IPR015422">
    <property type="entry name" value="PyrdxlP-dep_Trfase_small"/>
</dbReference>
<dbReference type="KEGG" id="bih:BIP78_1041"/>
<dbReference type="GO" id="GO:0019264">
    <property type="term" value="P:glycine biosynthetic process from serine"/>
    <property type="evidence" value="ECO:0007669"/>
    <property type="project" value="InterPro"/>
</dbReference>
<organism evidence="5 6">
    <name type="scientific">Bipolaricaulis sibiricus</name>
    <dbReference type="NCBI Taxonomy" id="2501609"/>
    <lineage>
        <taxon>Bacteria</taxon>
        <taxon>Candidatus Bipolaricaulota</taxon>
        <taxon>Candidatus Bipolaricaulia</taxon>
        <taxon>Candidatus Bipolaricaulales</taxon>
        <taxon>Candidatus Bipolaricaulaceae</taxon>
        <taxon>Candidatus Bipolaricaulis</taxon>
    </lineage>
</organism>
<evidence type="ECO:0000313" key="6">
    <source>
        <dbReference type="Proteomes" id="UP000287233"/>
    </source>
</evidence>
<dbReference type="Pfam" id="PF01571">
    <property type="entry name" value="GCV_T"/>
    <property type="match status" value="1"/>
</dbReference>
<dbReference type="InterPro" id="IPR015421">
    <property type="entry name" value="PyrdxlP-dep_Trfase_major"/>
</dbReference>
<dbReference type="PANTHER" id="PTHR11680">
    <property type="entry name" value="SERINE HYDROXYMETHYLTRANSFERASE"/>
    <property type="match status" value="1"/>
</dbReference>
<dbReference type="PANTHER" id="PTHR11680:SF35">
    <property type="entry name" value="SERINE HYDROXYMETHYLTRANSFERASE 1"/>
    <property type="match status" value="1"/>
</dbReference>
<dbReference type="Proteomes" id="UP000287233">
    <property type="component" value="Chromosome"/>
</dbReference>
<dbReference type="InterPro" id="IPR027266">
    <property type="entry name" value="TrmE/GcvT-like"/>
</dbReference>
<gene>
    <name evidence="5" type="ORF">BIP78_1041</name>
</gene>
<dbReference type="GO" id="GO:0004372">
    <property type="term" value="F:glycine hydroxymethyltransferase activity"/>
    <property type="evidence" value="ECO:0007669"/>
    <property type="project" value="InterPro"/>
</dbReference>
<feature type="domain" description="Serine hydroxymethyltransferase-like" evidence="3">
    <location>
        <begin position="84"/>
        <end position="424"/>
    </location>
</feature>
<dbReference type="Gene3D" id="3.30.1360.120">
    <property type="entry name" value="Probable tRNA modification gtpase trme, domain 1"/>
    <property type="match status" value="2"/>
</dbReference>
<protein>
    <submittedName>
        <fullName evidence="5">Serine hydroxymethyltransferase</fullName>
    </submittedName>
</protein>
<keyword evidence="5" id="KW-0808">Transferase</keyword>
<dbReference type="AlphaFoldDB" id="A0A410FUQ6"/>
<dbReference type="SUPFAM" id="SSF53383">
    <property type="entry name" value="PLP-dependent transferases"/>
    <property type="match status" value="1"/>
</dbReference>
<accession>A0A410FUQ6</accession>
<dbReference type="Gene3D" id="3.40.640.10">
    <property type="entry name" value="Type I PLP-dependent aspartate aminotransferase-like (Major domain)"/>
    <property type="match status" value="1"/>
</dbReference>
<dbReference type="GO" id="GO:0030170">
    <property type="term" value="F:pyridoxal phosphate binding"/>
    <property type="evidence" value="ECO:0007669"/>
    <property type="project" value="InterPro"/>
</dbReference>
<keyword evidence="2" id="KW-0663">Pyridoxal phosphate</keyword>
<dbReference type="NCBIfam" id="NF000586">
    <property type="entry name" value="PRK00011.1"/>
    <property type="match status" value="1"/>
</dbReference>
<dbReference type="Gene3D" id="3.90.1150.10">
    <property type="entry name" value="Aspartate Aminotransferase, domain 1"/>
    <property type="match status" value="1"/>
</dbReference>
<dbReference type="InterPro" id="IPR049943">
    <property type="entry name" value="Ser_HO-MeTrfase-like"/>
</dbReference>
<dbReference type="InterPro" id="IPR039429">
    <property type="entry name" value="SHMT-like_dom"/>
</dbReference>
<proteinExistence type="predicted"/>
<evidence type="ECO:0000256" key="2">
    <source>
        <dbReference type="ARBA" id="ARBA00022898"/>
    </source>
</evidence>
<dbReference type="CDD" id="cd00378">
    <property type="entry name" value="SHMT"/>
    <property type="match status" value="1"/>
</dbReference>
<dbReference type="GO" id="GO:0032259">
    <property type="term" value="P:methylation"/>
    <property type="evidence" value="ECO:0007669"/>
    <property type="project" value="UniProtKB-KW"/>
</dbReference>
<dbReference type="InterPro" id="IPR006222">
    <property type="entry name" value="GCVT_N"/>
</dbReference>
<dbReference type="InterPro" id="IPR015424">
    <property type="entry name" value="PyrdxlP-dep_Trfase"/>
</dbReference>
<dbReference type="GO" id="GO:0035999">
    <property type="term" value="P:tetrahydrofolate interconversion"/>
    <property type="evidence" value="ECO:0007669"/>
    <property type="project" value="InterPro"/>
</dbReference>
<feature type="domain" description="Serine hydroxymethyltransferase-like" evidence="3">
    <location>
        <begin position="12"/>
        <end position="64"/>
    </location>
</feature>
<dbReference type="Pfam" id="PF00464">
    <property type="entry name" value="SHMT"/>
    <property type="match status" value="2"/>
</dbReference>
<evidence type="ECO:0000313" key="5">
    <source>
        <dbReference type="EMBL" id="QAA76807.1"/>
    </source>
</evidence>
<evidence type="ECO:0000259" key="4">
    <source>
        <dbReference type="Pfam" id="PF01571"/>
    </source>
</evidence>
<feature type="domain" description="GCVT N-terminal" evidence="4">
    <location>
        <begin position="671"/>
        <end position="952"/>
    </location>
</feature>
<dbReference type="GO" id="GO:0005737">
    <property type="term" value="C:cytoplasm"/>
    <property type="evidence" value="ECO:0007669"/>
    <property type="project" value="TreeGrafter"/>
</dbReference>
<sequence length="1072" mass="116020">MDDARMWTVELAAADPVLEALVRAEEARQRDKIILIPSESLTPHAVREAMGSVFTSIYAEGYPREEMLRLPEDRLAETAEQLAYFRRYSDRRFYKGVEFADLVEALACRRAAECFATPAVRSDDIYVNVQALSGAAANMAIYEALLTPGDTLMAMDLSQGGHLSHGSPFHQSGRRYRMIRYGVDPHTERLDYDRIADLAKEHRPRLIIAGYTSYPWAPDWKAWREIASGCGAYLMADIAHTAGMALAGAYPSPVGYADVVMFTTHKTLCGPRGAIVLSFDPEIAGRIDAAVFPGAQGGPHVNKWAGIAAALALARTPSFRELQHRTVANARSLAAALERRGLRLAYGGTDTHLLVLDLRAVQTPNGGELMGEVAARILDLVGLVANKNTIPGDLSAADARGVRYGTPWATQRGMGEREMEEIAEISRLVLTAIHPFSYHGVTGDLPRGKLPLSVLTEAQERVQALARRFGGSAGTSAPQPASGGVTTLRVRGGRAALLLHEACTTSVLALEAGRAEQTLFLDETGTPLAPAIVGRLGDDRWGRPEFVVVVPSERGPAVQRWLAGLADGYVLFDPNDVYRKVQGPAVVERFAGSASVELADGTRVVVGDAPPGETQRLLALAPPTGADTQGAIAPVAPRKPYFVGCHRIRGAGDKKPFVPESAAPQTGRTPLADWHRRSGARMAEFAGFEMPLWYTSALAEHRVVRERAGLFDLGHMGAFEVEGRYAESFLNLVTTNYAGWLRPGQSQYAFLLAPDGTVIDDLMTYRRSPDRFLLVVNAANAGKDWEWLSAVNSGQVILDPERPWIEPDGPVTLRDLRGTGAESVVNLALQGPRSRAVLQRLLAAADTHRLAALRRTEFCDLVFSGTPTLCARTGYTGEPVGYEILVPAGRAVEVWEALLDAGRPHGVQPIGLAARDSLRTEAGLPLYGHELAGPQRILPHEAGFAPYVKLHKAFFVGRSPYKNALQHWTREIVRFHIPAGQRPVRAGAPVLDKGGQALGWVTSCVMLDGGQVGMAVVAARRVPEGTALGFILGAERGLPAKIEPGTRFPLVVWGETVPRFLKRDTLPKAGDD</sequence>
<dbReference type="GO" id="GO:0008168">
    <property type="term" value="F:methyltransferase activity"/>
    <property type="evidence" value="ECO:0007669"/>
    <property type="project" value="UniProtKB-KW"/>
</dbReference>